<dbReference type="EMBL" id="KN846957">
    <property type="protein sequence ID" value="KIW71434.1"/>
    <property type="molecule type" value="Genomic_DNA"/>
</dbReference>
<accession>A0A0D2GGP3</accession>
<feature type="compositionally biased region" description="Low complexity" evidence="1">
    <location>
        <begin position="38"/>
        <end position="48"/>
    </location>
</feature>
<evidence type="ECO:0000313" key="2">
    <source>
        <dbReference type="EMBL" id="KIW71434.1"/>
    </source>
</evidence>
<keyword evidence="3" id="KW-1185">Reference proteome</keyword>
<protein>
    <submittedName>
        <fullName evidence="2">Uncharacterized protein</fullName>
    </submittedName>
</protein>
<feature type="compositionally biased region" description="Polar residues" evidence="1">
    <location>
        <begin position="258"/>
        <end position="267"/>
    </location>
</feature>
<feature type="region of interest" description="Disordered" evidence="1">
    <location>
        <begin position="1"/>
        <end position="52"/>
    </location>
</feature>
<evidence type="ECO:0000256" key="1">
    <source>
        <dbReference type="SAM" id="MobiDB-lite"/>
    </source>
</evidence>
<name>A0A0D2GGP3_9EURO</name>
<organism evidence="2 3">
    <name type="scientific">Phialophora macrospora</name>
    <dbReference type="NCBI Taxonomy" id="1851006"/>
    <lineage>
        <taxon>Eukaryota</taxon>
        <taxon>Fungi</taxon>
        <taxon>Dikarya</taxon>
        <taxon>Ascomycota</taxon>
        <taxon>Pezizomycotina</taxon>
        <taxon>Eurotiomycetes</taxon>
        <taxon>Chaetothyriomycetidae</taxon>
        <taxon>Chaetothyriales</taxon>
        <taxon>Herpotrichiellaceae</taxon>
        <taxon>Phialophora</taxon>
    </lineage>
</organism>
<dbReference type="HOGENOM" id="CLU_518736_0_0_1"/>
<sequence length="525" mass="56754">MPVFGSFPGPEASSDTSQEGVASETAVKARFASPPVPSAAAGVAAPSSTLSLPSETRFGSLLPEVQSVGTEAEHGPQSEPGASALALRYSHHNQSLHRTEDKLDYRSKKDSVLQDIAACLEQSAACSLFRSNTSDGRAPAKSFVPALSDGHQRFLGQEQSSTWLDHAIGSGTQQSLVDFPKKSTIFGSACPHSSALSVWEPPRSKPHFRAFPPGPQRQTRYTCQDKKSTMQSGFPIQLCGPPTPSPLSSTYSLKSTPGTTPASSTFSLKDLLSPTNTDLRDALEKYAAVKMCAPPQDYDDMYDHRFSPQYVDDRTLGASHHRHQQRMESLTPRDVQYQEIYSPRDEDLTVDPDTHVNPNENINVSLQASAEVNDLGTADEHDVDLDIDIEIAIADENTYDEVIAAMPASAEDTSLAEQDETPASVPASAFLASVFASIRVPTSNILTPTCTADSPCALYPHGLDVDCRFAPQSIELHNTALAALVQESDPLTWEEVREHERRRWAAIGEMVVPQPQAGRQAGIAV</sequence>
<feature type="region of interest" description="Disordered" evidence="1">
    <location>
        <begin position="245"/>
        <end position="267"/>
    </location>
</feature>
<dbReference type="AlphaFoldDB" id="A0A0D2GGP3"/>
<proteinExistence type="predicted"/>
<evidence type="ECO:0000313" key="3">
    <source>
        <dbReference type="Proteomes" id="UP000054266"/>
    </source>
</evidence>
<reference evidence="2 3" key="1">
    <citation type="submission" date="2015-01" db="EMBL/GenBank/DDBJ databases">
        <title>The Genome Sequence of Capronia semiimmersa CBS27337.</title>
        <authorList>
            <consortium name="The Broad Institute Genomics Platform"/>
            <person name="Cuomo C."/>
            <person name="de Hoog S."/>
            <person name="Gorbushina A."/>
            <person name="Stielow B."/>
            <person name="Teixiera M."/>
            <person name="Abouelleil A."/>
            <person name="Chapman S.B."/>
            <person name="Priest M."/>
            <person name="Young S.K."/>
            <person name="Wortman J."/>
            <person name="Nusbaum C."/>
            <person name="Birren B."/>
        </authorList>
    </citation>
    <scope>NUCLEOTIDE SEQUENCE [LARGE SCALE GENOMIC DNA]</scope>
    <source>
        <strain evidence="2 3">CBS 27337</strain>
    </source>
</reference>
<dbReference type="Proteomes" id="UP000054266">
    <property type="component" value="Unassembled WGS sequence"/>
</dbReference>
<gene>
    <name evidence="2" type="ORF">PV04_03603</name>
</gene>
<feature type="compositionally biased region" description="Low complexity" evidence="1">
    <location>
        <begin position="246"/>
        <end position="257"/>
    </location>
</feature>